<sequence length="84" mass="9567">MDIRIVNASEFWTMIMSLQNDNFVSFTAVFAKLENLYLSGSDLTSIPSAMYQYPALKTQCVGQYCYILIVLTRWSHIVDFIAGT</sequence>
<gene>
    <name evidence="1" type="ORF">PM001_LOCUS22016</name>
    <name evidence="2" type="ORF">PM001_LOCUS30086</name>
</gene>
<dbReference type="EMBL" id="CAKLBY020000226">
    <property type="protein sequence ID" value="CAK7936866.1"/>
    <property type="molecule type" value="Genomic_DNA"/>
</dbReference>
<dbReference type="EMBL" id="CAKLBY020000311">
    <property type="protein sequence ID" value="CAK7944936.1"/>
    <property type="molecule type" value="Genomic_DNA"/>
</dbReference>
<proteinExistence type="predicted"/>
<dbReference type="AlphaFoldDB" id="A0AAV1URF0"/>
<reference evidence="1" key="1">
    <citation type="submission" date="2024-01" db="EMBL/GenBank/DDBJ databases">
        <authorList>
            <person name="Webb A."/>
        </authorList>
    </citation>
    <scope>NUCLEOTIDE SEQUENCE</scope>
    <source>
        <strain evidence="1">Pm1</strain>
    </source>
</reference>
<comment type="caution">
    <text evidence="1">The sequence shown here is derived from an EMBL/GenBank/DDBJ whole genome shotgun (WGS) entry which is preliminary data.</text>
</comment>
<organism evidence="1 3">
    <name type="scientific">Peronospora matthiolae</name>
    <dbReference type="NCBI Taxonomy" id="2874970"/>
    <lineage>
        <taxon>Eukaryota</taxon>
        <taxon>Sar</taxon>
        <taxon>Stramenopiles</taxon>
        <taxon>Oomycota</taxon>
        <taxon>Peronosporomycetes</taxon>
        <taxon>Peronosporales</taxon>
        <taxon>Peronosporaceae</taxon>
        <taxon>Peronospora</taxon>
    </lineage>
</organism>
<evidence type="ECO:0000313" key="1">
    <source>
        <dbReference type="EMBL" id="CAK7936866.1"/>
    </source>
</evidence>
<dbReference type="Proteomes" id="UP001162060">
    <property type="component" value="Unassembled WGS sequence"/>
</dbReference>
<protein>
    <submittedName>
        <fullName evidence="1">Uncharacterized protein</fullName>
    </submittedName>
</protein>
<accession>A0AAV1URF0</accession>
<evidence type="ECO:0000313" key="2">
    <source>
        <dbReference type="EMBL" id="CAK7944936.1"/>
    </source>
</evidence>
<name>A0AAV1URF0_9STRA</name>
<evidence type="ECO:0000313" key="3">
    <source>
        <dbReference type="Proteomes" id="UP001162060"/>
    </source>
</evidence>